<name>A0AAD7MZX9_9AGAR</name>
<evidence type="ECO:0000256" key="1">
    <source>
        <dbReference type="SAM" id="MobiDB-lite"/>
    </source>
</evidence>
<feature type="region of interest" description="Disordered" evidence="1">
    <location>
        <begin position="249"/>
        <end position="278"/>
    </location>
</feature>
<accession>A0AAD7MZX9</accession>
<feature type="compositionally biased region" description="Acidic residues" evidence="1">
    <location>
        <begin position="162"/>
        <end position="184"/>
    </location>
</feature>
<comment type="caution">
    <text evidence="2">The sequence shown here is derived from an EMBL/GenBank/DDBJ whole genome shotgun (WGS) entry which is preliminary data.</text>
</comment>
<feature type="compositionally biased region" description="Low complexity" evidence="1">
    <location>
        <begin position="185"/>
        <end position="202"/>
    </location>
</feature>
<protein>
    <submittedName>
        <fullName evidence="2">Uncharacterized protein</fullName>
    </submittedName>
</protein>
<sequence>MSPSAITQLVSFLTRPLMRSHSPATIVSLQRSLQAAFSASPASSLFLSAGCPPPAPIQRACLLTGARWAEWIRLLSGGIDVQLFITETSLAVKVGKMPRRTLWFTASVAAPIKSTALAFMLIPSAMPFASRLRAAATLTCTRVRRGAALNPTRIPTLLSSSWEDDDNSESDSESDSDSDSDVSDSDSSFTSVSSTTSISTPASWSSLRCAPTVVCNAKTDLAQYNYEGGVTRVMSGGVMLGAPSKVRQSTVVPAKRSSGKSQNTARADAATSWRKTAA</sequence>
<keyword evidence="3" id="KW-1185">Reference proteome</keyword>
<dbReference type="Proteomes" id="UP001215598">
    <property type="component" value="Unassembled WGS sequence"/>
</dbReference>
<evidence type="ECO:0000313" key="2">
    <source>
        <dbReference type="EMBL" id="KAJ7738109.1"/>
    </source>
</evidence>
<reference evidence="2" key="1">
    <citation type="submission" date="2023-03" db="EMBL/GenBank/DDBJ databases">
        <title>Massive genome expansion in bonnet fungi (Mycena s.s.) driven by repeated elements and novel gene families across ecological guilds.</title>
        <authorList>
            <consortium name="Lawrence Berkeley National Laboratory"/>
            <person name="Harder C.B."/>
            <person name="Miyauchi S."/>
            <person name="Viragh M."/>
            <person name="Kuo A."/>
            <person name="Thoen E."/>
            <person name="Andreopoulos B."/>
            <person name="Lu D."/>
            <person name="Skrede I."/>
            <person name="Drula E."/>
            <person name="Henrissat B."/>
            <person name="Morin E."/>
            <person name="Kohler A."/>
            <person name="Barry K."/>
            <person name="LaButti K."/>
            <person name="Morin E."/>
            <person name="Salamov A."/>
            <person name="Lipzen A."/>
            <person name="Mereny Z."/>
            <person name="Hegedus B."/>
            <person name="Baldrian P."/>
            <person name="Stursova M."/>
            <person name="Weitz H."/>
            <person name="Taylor A."/>
            <person name="Grigoriev I.V."/>
            <person name="Nagy L.G."/>
            <person name="Martin F."/>
            <person name="Kauserud H."/>
        </authorList>
    </citation>
    <scope>NUCLEOTIDE SEQUENCE</scope>
    <source>
        <strain evidence="2">CBHHK182m</strain>
    </source>
</reference>
<feature type="region of interest" description="Disordered" evidence="1">
    <location>
        <begin position="158"/>
        <end position="202"/>
    </location>
</feature>
<dbReference type="EMBL" id="JARKIB010000113">
    <property type="protein sequence ID" value="KAJ7738109.1"/>
    <property type="molecule type" value="Genomic_DNA"/>
</dbReference>
<evidence type="ECO:0000313" key="3">
    <source>
        <dbReference type="Proteomes" id="UP001215598"/>
    </source>
</evidence>
<organism evidence="2 3">
    <name type="scientific">Mycena metata</name>
    <dbReference type="NCBI Taxonomy" id="1033252"/>
    <lineage>
        <taxon>Eukaryota</taxon>
        <taxon>Fungi</taxon>
        <taxon>Dikarya</taxon>
        <taxon>Basidiomycota</taxon>
        <taxon>Agaricomycotina</taxon>
        <taxon>Agaricomycetes</taxon>
        <taxon>Agaricomycetidae</taxon>
        <taxon>Agaricales</taxon>
        <taxon>Marasmiineae</taxon>
        <taxon>Mycenaceae</taxon>
        <taxon>Mycena</taxon>
    </lineage>
</organism>
<proteinExistence type="predicted"/>
<gene>
    <name evidence="2" type="ORF">B0H16DRAFT_98968</name>
</gene>
<dbReference type="AlphaFoldDB" id="A0AAD7MZX9"/>